<sequence>MGRSICCITGTLALLACVAAHAQQVTLPVWPGAVPALPHEAYPERTVTGTPLGTVVLDVTRPTLTAYLPDPARATGTGVIVAPGGACLALAMDLEGTSVARWLQGQGIAAFVLKYRTQRKQQEGIPPDLDMDRACRDGMADGIQAVKRVREKARAWGLSPRRIGFLGFSAGAMVASGALLQADAAARPDFVALIYGAPFGAMPAIPKNLPPVFMAWAQDDDQARAAAARFYNALLSAGQRPEAHIYANGGHGFGLRRQGTSSDQWSDSLRAWMKAQGFLGRGAPTRTPGR</sequence>
<accession>A0A1H6QVZ3</accession>
<feature type="domain" description="Dienelactone hydrolase" evidence="3">
    <location>
        <begin position="66"/>
        <end position="279"/>
    </location>
</feature>
<dbReference type="InterPro" id="IPR050300">
    <property type="entry name" value="GDXG_lipolytic_enzyme"/>
</dbReference>
<keyword evidence="2" id="KW-0732">Signal</keyword>
<name>A0A1H6QVZ3_9GAMM</name>
<dbReference type="InterPro" id="IPR002925">
    <property type="entry name" value="Dienelactn_hydro"/>
</dbReference>
<dbReference type="GO" id="GO:0016787">
    <property type="term" value="F:hydrolase activity"/>
    <property type="evidence" value="ECO:0007669"/>
    <property type="project" value="UniProtKB-KW"/>
</dbReference>
<gene>
    <name evidence="4" type="ORF">SAMN04487997_0731</name>
</gene>
<dbReference type="InterPro" id="IPR029058">
    <property type="entry name" value="AB_hydrolase_fold"/>
</dbReference>
<proteinExistence type="predicted"/>
<dbReference type="AlphaFoldDB" id="A0A1H6QVZ3"/>
<dbReference type="PANTHER" id="PTHR48081">
    <property type="entry name" value="AB HYDROLASE SUPERFAMILY PROTEIN C4A8.06C"/>
    <property type="match status" value="1"/>
</dbReference>
<dbReference type="OrthoDB" id="9771666at2"/>
<dbReference type="SUPFAM" id="SSF53474">
    <property type="entry name" value="alpha/beta-Hydrolases"/>
    <property type="match status" value="1"/>
</dbReference>
<evidence type="ECO:0000313" key="4">
    <source>
        <dbReference type="EMBL" id="SEI45124.1"/>
    </source>
</evidence>
<feature type="chain" id="PRO_5011691414" evidence="2">
    <location>
        <begin position="23"/>
        <end position="290"/>
    </location>
</feature>
<organism evidence="4 5">
    <name type="scientific">Frateuria terrea</name>
    <dbReference type="NCBI Taxonomy" id="529704"/>
    <lineage>
        <taxon>Bacteria</taxon>
        <taxon>Pseudomonadati</taxon>
        <taxon>Pseudomonadota</taxon>
        <taxon>Gammaproteobacteria</taxon>
        <taxon>Lysobacterales</taxon>
        <taxon>Rhodanobacteraceae</taxon>
        <taxon>Frateuria</taxon>
    </lineage>
</organism>
<evidence type="ECO:0000256" key="2">
    <source>
        <dbReference type="SAM" id="SignalP"/>
    </source>
</evidence>
<dbReference type="PANTHER" id="PTHR48081:SF6">
    <property type="entry name" value="PEPTIDASE S9 PROLYL OLIGOPEPTIDASE CATALYTIC DOMAIN-CONTAINING PROTEIN"/>
    <property type="match status" value="1"/>
</dbReference>
<keyword evidence="1 4" id="KW-0378">Hydrolase</keyword>
<evidence type="ECO:0000313" key="5">
    <source>
        <dbReference type="Proteomes" id="UP000199420"/>
    </source>
</evidence>
<dbReference type="STRING" id="529704.SAMN02927913_0646"/>
<protein>
    <submittedName>
        <fullName evidence="4">Alpha/beta hydrolase family protein</fullName>
    </submittedName>
</protein>
<feature type="signal peptide" evidence="2">
    <location>
        <begin position="1"/>
        <end position="22"/>
    </location>
</feature>
<keyword evidence="5" id="KW-1185">Reference proteome</keyword>
<evidence type="ECO:0000259" key="3">
    <source>
        <dbReference type="Pfam" id="PF01738"/>
    </source>
</evidence>
<dbReference type="Proteomes" id="UP000199420">
    <property type="component" value="Unassembled WGS sequence"/>
</dbReference>
<evidence type="ECO:0000256" key="1">
    <source>
        <dbReference type="ARBA" id="ARBA00022801"/>
    </source>
</evidence>
<reference evidence="4 5" key="1">
    <citation type="submission" date="2016-10" db="EMBL/GenBank/DDBJ databases">
        <authorList>
            <person name="de Groot N.N."/>
        </authorList>
    </citation>
    <scope>NUCLEOTIDE SEQUENCE [LARGE SCALE GENOMIC DNA]</scope>
    <source>
        <strain evidence="4 5">DSM 26515</strain>
    </source>
</reference>
<dbReference type="EMBL" id="FNYC01000001">
    <property type="protein sequence ID" value="SEI45124.1"/>
    <property type="molecule type" value="Genomic_DNA"/>
</dbReference>
<dbReference type="RefSeq" id="WP_091333536.1">
    <property type="nucleotide sequence ID" value="NZ_FNYC01000001.1"/>
</dbReference>
<dbReference type="Gene3D" id="3.40.50.1820">
    <property type="entry name" value="alpha/beta hydrolase"/>
    <property type="match status" value="1"/>
</dbReference>
<dbReference type="PROSITE" id="PS51257">
    <property type="entry name" value="PROKAR_LIPOPROTEIN"/>
    <property type="match status" value="1"/>
</dbReference>
<dbReference type="Pfam" id="PF01738">
    <property type="entry name" value="DLH"/>
    <property type="match status" value="1"/>
</dbReference>